<dbReference type="Pfam" id="PF05901">
    <property type="entry name" value="Excalibur"/>
    <property type="match status" value="1"/>
</dbReference>
<organism evidence="2 3">
    <name type="scientific">Methylophilus rhizosphaerae</name>
    <dbReference type="NCBI Taxonomy" id="492660"/>
    <lineage>
        <taxon>Bacteria</taxon>
        <taxon>Pseudomonadati</taxon>
        <taxon>Pseudomonadota</taxon>
        <taxon>Betaproteobacteria</taxon>
        <taxon>Nitrosomonadales</taxon>
        <taxon>Methylophilaceae</taxon>
        <taxon>Methylophilus</taxon>
    </lineage>
</organism>
<evidence type="ECO:0000313" key="2">
    <source>
        <dbReference type="EMBL" id="SDK56275.1"/>
    </source>
</evidence>
<dbReference type="InterPro" id="IPR008613">
    <property type="entry name" value="Excalibur_Ca-bd_domain"/>
</dbReference>
<feature type="domain" description="Excalibur calcium-binding" evidence="1">
    <location>
        <begin position="69"/>
        <end position="104"/>
    </location>
</feature>
<dbReference type="OrthoDB" id="72963at2"/>
<dbReference type="AlphaFoldDB" id="A0A1G9CXY2"/>
<gene>
    <name evidence="2" type="ORF">SAMN05192566_1670</name>
</gene>
<reference evidence="3" key="1">
    <citation type="submission" date="2016-10" db="EMBL/GenBank/DDBJ databases">
        <authorList>
            <person name="Varghese N."/>
            <person name="Submissions S."/>
        </authorList>
    </citation>
    <scope>NUCLEOTIDE SEQUENCE [LARGE SCALE GENOMIC DNA]</scope>
    <source>
        <strain evidence="3">CBMB127</strain>
    </source>
</reference>
<dbReference type="RefSeq" id="WP_091471684.1">
    <property type="nucleotide sequence ID" value="NZ_FNFX01000003.1"/>
</dbReference>
<dbReference type="SMART" id="SM00894">
    <property type="entry name" value="Excalibur"/>
    <property type="match status" value="1"/>
</dbReference>
<proteinExistence type="predicted"/>
<accession>A0A1G9CXY2</accession>
<protein>
    <submittedName>
        <fullName evidence="2">Excalibur calcium-binding domain-containing protein</fullName>
    </submittedName>
</protein>
<dbReference type="Proteomes" id="UP000198629">
    <property type="component" value="Unassembled WGS sequence"/>
</dbReference>
<sequence length="111" mass="12347">MNILKMFGLVLLACGAYWLLDQVISSGWLNRFQHSSHAVTATVIHTVEQLESVPLPASGPSPSDSRCDGRRYCSQMTSCAEAQYFLSHCPNTEMDGDHDGIPCEKQWCGRR</sequence>
<evidence type="ECO:0000259" key="1">
    <source>
        <dbReference type="SMART" id="SM00894"/>
    </source>
</evidence>
<dbReference type="STRING" id="492660.SAMN05192566_1670"/>
<name>A0A1G9CXY2_9PROT</name>
<dbReference type="EMBL" id="FNFX01000003">
    <property type="protein sequence ID" value="SDK56275.1"/>
    <property type="molecule type" value="Genomic_DNA"/>
</dbReference>
<evidence type="ECO:0000313" key="3">
    <source>
        <dbReference type="Proteomes" id="UP000198629"/>
    </source>
</evidence>
<keyword evidence="3" id="KW-1185">Reference proteome</keyword>